<evidence type="ECO:0000313" key="2">
    <source>
        <dbReference type="Proteomes" id="UP001152795"/>
    </source>
</evidence>
<comment type="caution">
    <text evidence="1">The sequence shown here is derived from an EMBL/GenBank/DDBJ whole genome shotgun (WGS) entry which is preliminary data.</text>
</comment>
<reference evidence="1" key="1">
    <citation type="submission" date="2020-04" db="EMBL/GenBank/DDBJ databases">
        <authorList>
            <person name="Alioto T."/>
            <person name="Alioto T."/>
            <person name="Gomez Garrido J."/>
        </authorList>
    </citation>
    <scope>NUCLEOTIDE SEQUENCE</scope>
    <source>
        <strain evidence="1">A484AB</strain>
    </source>
</reference>
<dbReference type="OrthoDB" id="5954035at2759"/>
<keyword evidence="2" id="KW-1185">Reference proteome</keyword>
<dbReference type="Proteomes" id="UP001152795">
    <property type="component" value="Unassembled WGS sequence"/>
</dbReference>
<protein>
    <submittedName>
        <fullName evidence="1">ABHD2 isoform 5, partial</fullName>
    </submittedName>
</protein>
<name>A0A7D9IUM2_PARCT</name>
<dbReference type="EMBL" id="CACRXK020009265">
    <property type="protein sequence ID" value="CAB4016805.1"/>
    <property type="molecule type" value="Genomic_DNA"/>
</dbReference>
<dbReference type="AlphaFoldDB" id="A0A7D9IUM2"/>
<accession>A0A7D9IUM2</accession>
<proteinExistence type="predicted"/>
<gene>
    <name evidence="1" type="ORF">PACLA_8A089390</name>
</gene>
<evidence type="ECO:0000313" key="1">
    <source>
        <dbReference type="EMBL" id="CAB4016805.1"/>
    </source>
</evidence>
<organism evidence="1 2">
    <name type="scientific">Paramuricea clavata</name>
    <name type="common">Red gorgonian</name>
    <name type="synonym">Violescent sea-whip</name>
    <dbReference type="NCBI Taxonomy" id="317549"/>
    <lineage>
        <taxon>Eukaryota</taxon>
        <taxon>Metazoa</taxon>
        <taxon>Cnidaria</taxon>
        <taxon>Anthozoa</taxon>
        <taxon>Octocorallia</taxon>
        <taxon>Malacalcyonacea</taxon>
        <taxon>Plexauridae</taxon>
        <taxon>Paramuricea</taxon>
    </lineage>
</organism>
<sequence>MSDLPALLLLALVVLYVILKFLNVVEPARAPKLFFRRAGRGDRLVTQIVNLCPILQQRYVPPLLWGKNGHLHTFVFSKLSPKIECRATWQHSVKLEDNSTVIFDIFEPCPDEKSEVGKQIQLQLLLTSESCGNL</sequence>
<feature type="non-terminal residue" evidence="1">
    <location>
        <position position="1"/>
    </location>
</feature>